<dbReference type="Pfam" id="PF11195">
    <property type="entry name" value="Tad2-like"/>
    <property type="match status" value="1"/>
</dbReference>
<organism evidence="2 3">
    <name type="scientific">Duganella vulcania</name>
    <dbReference type="NCBI Taxonomy" id="2692166"/>
    <lineage>
        <taxon>Bacteria</taxon>
        <taxon>Pseudomonadati</taxon>
        <taxon>Pseudomonadota</taxon>
        <taxon>Betaproteobacteria</taxon>
        <taxon>Burkholderiales</taxon>
        <taxon>Oxalobacteraceae</taxon>
        <taxon>Telluria group</taxon>
        <taxon>Duganella</taxon>
    </lineage>
</organism>
<dbReference type="Proteomes" id="UP000447355">
    <property type="component" value="Unassembled WGS sequence"/>
</dbReference>
<gene>
    <name evidence="2" type="ORF">GTP90_01365</name>
</gene>
<name>A0A845GGI7_9BURK</name>
<evidence type="ECO:0000313" key="3">
    <source>
        <dbReference type="Proteomes" id="UP000447355"/>
    </source>
</evidence>
<accession>A0A845GGI7</accession>
<dbReference type="RefSeq" id="WP_161081770.1">
    <property type="nucleotide sequence ID" value="NZ_WWCX01000001.1"/>
</dbReference>
<feature type="domain" description="Thoeris anti-defense 2-like" evidence="1">
    <location>
        <begin position="18"/>
        <end position="78"/>
    </location>
</feature>
<proteinExistence type="predicted"/>
<dbReference type="AlphaFoldDB" id="A0A845GGI7"/>
<sequence length="132" mass="14234">MKTLADSFANLDKCGAPFQAAIAALDSGRDVRRASWPEGMFLRLEKNGLVAIYRRGRFSVVSWSGRDQHDHFAGDWQVLSGQVCPACDGSGNFDNGSESGEDCLNCDATGRVLTEVPPSKWLGDPTKATKPA</sequence>
<dbReference type="EMBL" id="WWCX01000001">
    <property type="protein sequence ID" value="MYM92505.1"/>
    <property type="molecule type" value="Genomic_DNA"/>
</dbReference>
<protein>
    <recommendedName>
        <fullName evidence="1">Thoeris anti-defense 2-like domain-containing protein</fullName>
    </recommendedName>
</protein>
<comment type="caution">
    <text evidence="2">The sequence shown here is derived from an EMBL/GenBank/DDBJ whole genome shotgun (WGS) entry which is preliminary data.</text>
</comment>
<reference evidence="2" key="1">
    <citation type="submission" date="2019-12" db="EMBL/GenBank/DDBJ databases">
        <title>Novel species isolated from a subtropical stream in China.</title>
        <authorList>
            <person name="Lu H."/>
        </authorList>
    </citation>
    <scope>NUCLEOTIDE SEQUENCE [LARGE SCALE GENOMIC DNA]</scope>
    <source>
        <strain evidence="2">FT81W</strain>
    </source>
</reference>
<evidence type="ECO:0000313" key="2">
    <source>
        <dbReference type="EMBL" id="MYM92505.1"/>
    </source>
</evidence>
<dbReference type="Gene3D" id="6.20.20.10">
    <property type="match status" value="1"/>
</dbReference>
<dbReference type="InterPro" id="IPR021361">
    <property type="entry name" value="Tad2-like_dom"/>
</dbReference>
<evidence type="ECO:0000259" key="1">
    <source>
        <dbReference type="Pfam" id="PF11195"/>
    </source>
</evidence>